<evidence type="ECO:0000313" key="8">
    <source>
        <dbReference type="Proteomes" id="UP000199515"/>
    </source>
</evidence>
<dbReference type="PROSITE" id="PS51892">
    <property type="entry name" value="SUBTILASE"/>
    <property type="match status" value="1"/>
</dbReference>
<reference evidence="7 8" key="1">
    <citation type="submission" date="2016-10" db="EMBL/GenBank/DDBJ databases">
        <authorList>
            <person name="de Groot N.N."/>
        </authorList>
    </citation>
    <scope>NUCLEOTIDE SEQUENCE [LARGE SCALE GENOMIC DNA]</scope>
    <source>
        <strain evidence="7 8">CPCC 202699</strain>
    </source>
</reference>
<evidence type="ECO:0000259" key="6">
    <source>
        <dbReference type="Pfam" id="PF00082"/>
    </source>
</evidence>
<dbReference type="PANTHER" id="PTHR43806">
    <property type="entry name" value="PEPTIDASE S8"/>
    <property type="match status" value="1"/>
</dbReference>
<evidence type="ECO:0000256" key="3">
    <source>
        <dbReference type="ARBA" id="ARBA00022801"/>
    </source>
</evidence>
<dbReference type="InterPro" id="IPR000209">
    <property type="entry name" value="Peptidase_S8/S53_dom"/>
</dbReference>
<evidence type="ECO:0000313" key="7">
    <source>
        <dbReference type="EMBL" id="SDY46768.1"/>
    </source>
</evidence>
<dbReference type="InterPro" id="IPR036852">
    <property type="entry name" value="Peptidase_S8/S53_dom_sf"/>
</dbReference>
<accession>A0A1H3K591</accession>
<gene>
    <name evidence="7" type="ORF">SAMN05421504_105643</name>
</gene>
<evidence type="ECO:0000256" key="1">
    <source>
        <dbReference type="ARBA" id="ARBA00011073"/>
    </source>
</evidence>
<dbReference type="Gene3D" id="3.40.50.200">
    <property type="entry name" value="Peptidase S8/S53 domain"/>
    <property type="match status" value="1"/>
</dbReference>
<feature type="domain" description="Peptidase S8/S53" evidence="6">
    <location>
        <begin position="35"/>
        <end position="255"/>
    </location>
</feature>
<dbReference type="Proteomes" id="UP000199515">
    <property type="component" value="Unassembled WGS sequence"/>
</dbReference>
<feature type="active site" description="Charge relay system" evidence="5">
    <location>
        <position position="44"/>
    </location>
</feature>
<dbReference type="SUPFAM" id="SSF52743">
    <property type="entry name" value="Subtilisin-like"/>
    <property type="match status" value="1"/>
</dbReference>
<sequence>MKPAWSWQFDRPSAAPATRLPGEITRDWAWGSSTGAGVKVAVVDSGIDTTAVGPIAGGVAVEVVDGKPVLLDGDHEDLFGHGTACAGIIRRAAPEAALYSVRVLSTTLSGTGVALLAGLRWALDHGIGVINLSLSTKRREHFAALHEIADRAYFRNTVLIAAVNNVPAVSYPAEFASVFSVAACEGTGPFVLRYNPSPPVEFGAPGIAVEVPWAGGGTVTATGNSFAAAHVTGLVARVLGKHPGMTPFQLKTILHAVAD</sequence>
<dbReference type="OrthoDB" id="5240330at2"/>
<keyword evidence="2 5" id="KW-0645">Protease</keyword>
<proteinExistence type="inferred from homology"/>
<dbReference type="PANTHER" id="PTHR43806:SF11">
    <property type="entry name" value="CEREVISIN-RELATED"/>
    <property type="match status" value="1"/>
</dbReference>
<dbReference type="AlphaFoldDB" id="A0A1H3K591"/>
<organism evidence="7 8">
    <name type="scientific">Amycolatopsis xylanica</name>
    <dbReference type="NCBI Taxonomy" id="589385"/>
    <lineage>
        <taxon>Bacteria</taxon>
        <taxon>Bacillati</taxon>
        <taxon>Actinomycetota</taxon>
        <taxon>Actinomycetes</taxon>
        <taxon>Pseudonocardiales</taxon>
        <taxon>Pseudonocardiaceae</taxon>
        <taxon>Amycolatopsis</taxon>
    </lineage>
</organism>
<keyword evidence="4 5" id="KW-0720">Serine protease</keyword>
<protein>
    <submittedName>
        <fullName evidence="7">Subtilase family protein</fullName>
    </submittedName>
</protein>
<comment type="similarity">
    <text evidence="1 5">Belongs to the peptidase S8 family.</text>
</comment>
<evidence type="ECO:0000256" key="4">
    <source>
        <dbReference type="ARBA" id="ARBA00022825"/>
    </source>
</evidence>
<keyword evidence="8" id="KW-1185">Reference proteome</keyword>
<dbReference type="Pfam" id="PF00082">
    <property type="entry name" value="Peptidase_S8"/>
    <property type="match status" value="1"/>
</dbReference>
<keyword evidence="3 5" id="KW-0378">Hydrolase</keyword>
<evidence type="ECO:0000256" key="2">
    <source>
        <dbReference type="ARBA" id="ARBA00022670"/>
    </source>
</evidence>
<dbReference type="STRING" id="589385.SAMN05421504_105643"/>
<dbReference type="InterPro" id="IPR015500">
    <property type="entry name" value="Peptidase_S8_subtilisin-rel"/>
</dbReference>
<feature type="active site" description="Charge relay system" evidence="5">
    <location>
        <position position="225"/>
    </location>
</feature>
<dbReference type="PRINTS" id="PR00723">
    <property type="entry name" value="SUBTILISIN"/>
</dbReference>
<dbReference type="GO" id="GO:0006508">
    <property type="term" value="P:proteolysis"/>
    <property type="evidence" value="ECO:0007669"/>
    <property type="project" value="UniProtKB-KW"/>
</dbReference>
<dbReference type="InterPro" id="IPR050131">
    <property type="entry name" value="Peptidase_S8_subtilisin-like"/>
</dbReference>
<name>A0A1H3K591_9PSEU</name>
<dbReference type="RefSeq" id="WP_091292989.1">
    <property type="nucleotide sequence ID" value="NZ_FNON01000005.1"/>
</dbReference>
<dbReference type="EMBL" id="FNON01000005">
    <property type="protein sequence ID" value="SDY46768.1"/>
    <property type="molecule type" value="Genomic_DNA"/>
</dbReference>
<dbReference type="GO" id="GO:0004252">
    <property type="term" value="F:serine-type endopeptidase activity"/>
    <property type="evidence" value="ECO:0007669"/>
    <property type="project" value="UniProtKB-UniRule"/>
</dbReference>
<evidence type="ECO:0000256" key="5">
    <source>
        <dbReference type="PROSITE-ProRule" id="PRU01240"/>
    </source>
</evidence>
<feature type="active site" description="Charge relay system" evidence="5">
    <location>
        <position position="81"/>
    </location>
</feature>